<evidence type="ECO:0000313" key="2">
    <source>
        <dbReference type="Proteomes" id="UP000463224"/>
    </source>
</evidence>
<dbReference type="Proteomes" id="UP000463224">
    <property type="component" value="Unassembled WGS sequence"/>
</dbReference>
<dbReference type="EMBL" id="WPHG01000004">
    <property type="protein sequence ID" value="MVA98830.1"/>
    <property type="molecule type" value="Genomic_DNA"/>
</dbReference>
<gene>
    <name evidence="1" type="ORF">GN330_16405</name>
</gene>
<sequence>MTEEERQIFRLALLRFEETANQVVTEYFERLKLTDGGAELVGRIAAAFEEVYQSACEGHDDAVLSAWRRVQ</sequence>
<accession>A0A844QLK6</accession>
<dbReference type="AlphaFoldDB" id="A0A844QLK6"/>
<protein>
    <submittedName>
        <fullName evidence="1">Uncharacterized protein</fullName>
    </submittedName>
</protein>
<comment type="caution">
    <text evidence="1">The sequence shown here is derived from an EMBL/GenBank/DDBJ whole genome shotgun (WGS) entry which is preliminary data.</text>
</comment>
<proteinExistence type="predicted"/>
<keyword evidence="2" id="KW-1185">Reference proteome</keyword>
<reference evidence="1 2" key="1">
    <citation type="submission" date="2019-12" db="EMBL/GenBank/DDBJ databases">
        <title>Nitratireductor arenosus sp. nov., Isolated from sea sand, Jeju island, South Korea.</title>
        <authorList>
            <person name="Kim W."/>
        </authorList>
    </citation>
    <scope>NUCLEOTIDE SEQUENCE [LARGE SCALE GENOMIC DNA]</scope>
    <source>
        <strain evidence="1 2">CAU 1489</strain>
    </source>
</reference>
<dbReference type="RefSeq" id="WP_156713811.1">
    <property type="nucleotide sequence ID" value="NZ_WPHG01000004.1"/>
</dbReference>
<organism evidence="1 2">
    <name type="scientific">Nitratireductor arenosus</name>
    <dbReference type="NCBI Taxonomy" id="2682096"/>
    <lineage>
        <taxon>Bacteria</taxon>
        <taxon>Pseudomonadati</taxon>
        <taxon>Pseudomonadota</taxon>
        <taxon>Alphaproteobacteria</taxon>
        <taxon>Hyphomicrobiales</taxon>
        <taxon>Phyllobacteriaceae</taxon>
        <taxon>Nitratireductor</taxon>
    </lineage>
</organism>
<name>A0A844QLK6_9HYPH</name>
<evidence type="ECO:0000313" key="1">
    <source>
        <dbReference type="EMBL" id="MVA98830.1"/>
    </source>
</evidence>